<dbReference type="EMBL" id="NSIT01000004">
    <property type="protein sequence ID" value="PJE80845.1"/>
    <property type="molecule type" value="Genomic_DNA"/>
</dbReference>
<keyword evidence="5" id="KW-0808">Transferase</keyword>
<dbReference type="PRINTS" id="PR00107">
    <property type="entry name" value="PHOSPHOCPHPR"/>
</dbReference>
<accession>A0A2H9TC79</accession>
<evidence type="ECO:0000256" key="3">
    <source>
        <dbReference type="ARBA" id="ARBA00022683"/>
    </source>
</evidence>
<dbReference type="SUPFAM" id="SSF55594">
    <property type="entry name" value="HPr-like"/>
    <property type="match status" value="1"/>
</dbReference>
<dbReference type="InterPro" id="IPR050399">
    <property type="entry name" value="HPr"/>
</dbReference>
<keyword evidence="2" id="KW-0963">Cytoplasm</keyword>
<dbReference type="PROSITE" id="PS51350">
    <property type="entry name" value="PTS_HPR_DOM"/>
    <property type="match status" value="1"/>
</dbReference>
<keyword evidence="3" id="KW-0598">Phosphotransferase system</keyword>
<organism evidence="5">
    <name type="scientific">invertebrate metagenome</name>
    <dbReference type="NCBI Taxonomy" id="1711999"/>
    <lineage>
        <taxon>unclassified sequences</taxon>
        <taxon>metagenomes</taxon>
        <taxon>organismal metagenomes</taxon>
    </lineage>
</organism>
<dbReference type="PROSITE" id="PS00369">
    <property type="entry name" value="PTS_HPR_HIS"/>
    <property type="match status" value="1"/>
</dbReference>
<dbReference type="GO" id="GO:0005737">
    <property type="term" value="C:cytoplasm"/>
    <property type="evidence" value="ECO:0007669"/>
    <property type="project" value="UniProtKB-SubCell"/>
</dbReference>
<sequence length="88" mass="9456">MINKTLVIVNRLGLHARAASRFVAATSAFSCQIDVTYGDHTIDGKSIMSVMMLAAGQGSELHITFNGIDEQHACESISQLVENGFGEE</sequence>
<evidence type="ECO:0000313" key="5">
    <source>
        <dbReference type="EMBL" id="PJE80845.1"/>
    </source>
</evidence>
<dbReference type="GO" id="GO:0016740">
    <property type="term" value="F:transferase activity"/>
    <property type="evidence" value="ECO:0007669"/>
    <property type="project" value="UniProtKB-KW"/>
</dbReference>
<protein>
    <submittedName>
        <fullName evidence="5">Phosphocarrier protein HPr</fullName>
        <ecNumber evidence="5">2.7.11.-</ecNumber>
    </submittedName>
</protein>
<evidence type="ECO:0000256" key="2">
    <source>
        <dbReference type="ARBA" id="ARBA00022490"/>
    </source>
</evidence>
<dbReference type="PANTHER" id="PTHR33705:SF2">
    <property type="entry name" value="PHOSPHOCARRIER PROTEIN NPR"/>
    <property type="match status" value="1"/>
</dbReference>
<dbReference type="InterPro" id="IPR001020">
    <property type="entry name" value="PTS_HPr_His_P_site"/>
</dbReference>
<evidence type="ECO:0000256" key="1">
    <source>
        <dbReference type="ARBA" id="ARBA00004496"/>
    </source>
</evidence>
<comment type="subcellular location">
    <subcellularLocation>
        <location evidence="1">Cytoplasm</location>
    </subcellularLocation>
</comment>
<dbReference type="EC" id="2.7.11.-" evidence="5"/>
<dbReference type="GO" id="GO:0009401">
    <property type="term" value="P:phosphoenolpyruvate-dependent sugar phosphotransferase system"/>
    <property type="evidence" value="ECO:0007669"/>
    <property type="project" value="UniProtKB-KW"/>
</dbReference>
<dbReference type="Pfam" id="PF00381">
    <property type="entry name" value="PTS-HPr"/>
    <property type="match status" value="1"/>
</dbReference>
<dbReference type="CDD" id="cd00367">
    <property type="entry name" value="PTS-HPr_like"/>
    <property type="match status" value="1"/>
</dbReference>
<comment type="caution">
    <text evidence="5">The sequence shown here is derived from an EMBL/GenBank/DDBJ whole genome shotgun (WGS) entry which is preliminary data.</text>
</comment>
<proteinExistence type="predicted"/>
<dbReference type="Gene3D" id="3.30.1340.10">
    <property type="entry name" value="HPr-like"/>
    <property type="match status" value="1"/>
</dbReference>
<dbReference type="InterPro" id="IPR000032">
    <property type="entry name" value="HPr-like"/>
</dbReference>
<name>A0A2H9TC79_9ZZZZ</name>
<dbReference type="PANTHER" id="PTHR33705">
    <property type="entry name" value="PHOSPHOCARRIER PROTEIN HPR"/>
    <property type="match status" value="1"/>
</dbReference>
<gene>
    <name evidence="5" type="primary">ptsH_1</name>
    <name evidence="5" type="ORF">CI610_00188</name>
</gene>
<dbReference type="InterPro" id="IPR035895">
    <property type="entry name" value="HPr-like_sf"/>
</dbReference>
<dbReference type="NCBIfam" id="TIGR01003">
    <property type="entry name" value="PTS_HPr_family"/>
    <property type="match status" value="1"/>
</dbReference>
<feature type="domain" description="HPr" evidence="4">
    <location>
        <begin position="1"/>
        <end position="88"/>
    </location>
</feature>
<dbReference type="AlphaFoldDB" id="A0A2H9TC79"/>
<reference evidence="5" key="1">
    <citation type="journal article" date="2017" name="Appl. Environ. Microbiol.">
        <title>Molecular characterization of an Endozoicomonas-like organism causing infection in king scallop Pecten maximus L.</title>
        <authorList>
            <person name="Cano I."/>
            <person name="van Aerle R."/>
            <person name="Ross S."/>
            <person name="Verner-Jeffreys D.W."/>
            <person name="Paley R.K."/>
            <person name="Rimmer G."/>
            <person name="Ryder D."/>
            <person name="Hooper P."/>
            <person name="Stone D."/>
            <person name="Feist S.W."/>
        </authorList>
    </citation>
    <scope>NUCLEOTIDE SEQUENCE</scope>
</reference>
<evidence type="ECO:0000259" key="4">
    <source>
        <dbReference type="PROSITE" id="PS51350"/>
    </source>
</evidence>